<reference evidence="2 3" key="1">
    <citation type="journal article" date="2024" name="G3 (Bethesda)">
        <title>Genome assembly of Hibiscus sabdariffa L. provides insights into metabolisms of medicinal natural products.</title>
        <authorList>
            <person name="Kim T."/>
        </authorList>
    </citation>
    <scope>NUCLEOTIDE SEQUENCE [LARGE SCALE GENOMIC DNA]</scope>
    <source>
        <strain evidence="2">TK-2024</strain>
        <tissue evidence="2">Old leaves</tissue>
    </source>
</reference>
<evidence type="ECO:0000313" key="2">
    <source>
        <dbReference type="EMBL" id="KAK9026608.1"/>
    </source>
</evidence>
<sequence>MQVVNKRRKGLGNRINDRGKSNTIQGAGSLGSRYAILQDEPESAPIVECQTNSPKGQTLESSIAIVGRRGDKSRVEAIEEIPAFSAIHRDQRSLG</sequence>
<keyword evidence="3" id="KW-1185">Reference proteome</keyword>
<protein>
    <submittedName>
        <fullName evidence="2">Uncharacterized protein</fullName>
    </submittedName>
</protein>
<accession>A0ABR2SMV3</accession>
<evidence type="ECO:0000313" key="3">
    <source>
        <dbReference type="Proteomes" id="UP001396334"/>
    </source>
</evidence>
<feature type="compositionally biased region" description="Basic residues" evidence="1">
    <location>
        <begin position="1"/>
        <end position="11"/>
    </location>
</feature>
<comment type="caution">
    <text evidence="2">The sequence shown here is derived from an EMBL/GenBank/DDBJ whole genome shotgun (WGS) entry which is preliminary data.</text>
</comment>
<dbReference type="Proteomes" id="UP001396334">
    <property type="component" value="Unassembled WGS sequence"/>
</dbReference>
<proteinExistence type="predicted"/>
<dbReference type="EMBL" id="JBBPBN010000013">
    <property type="protein sequence ID" value="KAK9026608.1"/>
    <property type="molecule type" value="Genomic_DNA"/>
</dbReference>
<feature type="region of interest" description="Disordered" evidence="1">
    <location>
        <begin position="1"/>
        <end position="26"/>
    </location>
</feature>
<name>A0ABR2SMV3_9ROSI</name>
<evidence type="ECO:0000256" key="1">
    <source>
        <dbReference type="SAM" id="MobiDB-lite"/>
    </source>
</evidence>
<gene>
    <name evidence="2" type="ORF">V6N11_039443</name>
</gene>
<organism evidence="2 3">
    <name type="scientific">Hibiscus sabdariffa</name>
    <name type="common">roselle</name>
    <dbReference type="NCBI Taxonomy" id="183260"/>
    <lineage>
        <taxon>Eukaryota</taxon>
        <taxon>Viridiplantae</taxon>
        <taxon>Streptophyta</taxon>
        <taxon>Embryophyta</taxon>
        <taxon>Tracheophyta</taxon>
        <taxon>Spermatophyta</taxon>
        <taxon>Magnoliopsida</taxon>
        <taxon>eudicotyledons</taxon>
        <taxon>Gunneridae</taxon>
        <taxon>Pentapetalae</taxon>
        <taxon>rosids</taxon>
        <taxon>malvids</taxon>
        <taxon>Malvales</taxon>
        <taxon>Malvaceae</taxon>
        <taxon>Malvoideae</taxon>
        <taxon>Hibiscus</taxon>
    </lineage>
</organism>